<keyword evidence="2" id="KW-1185">Reference proteome</keyword>
<gene>
    <name evidence="1" type="ORF">IQ260_18925</name>
</gene>
<reference evidence="1" key="1">
    <citation type="submission" date="2020-10" db="EMBL/GenBank/DDBJ databases">
        <authorList>
            <person name="Castelo-Branco R."/>
            <person name="Eusebio N."/>
            <person name="Adriana R."/>
            <person name="Vieira A."/>
            <person name="Brugerolle De Fraissinette N."/>
            <person name="Rezende De Castro R."/>
            <person name="Schneider M.P."/>
            <person name="Vasconcelos V."/>
            <person name="Leao P.N."/>
        </authorList>
    </citation>
    <scope>NUCLEOTIDE SEQUENCE</scope>
    <source>
        <strain evidence="1">LEGE 11479</strain>
    </source>
</reference>
<accession>A0A929FB54</accession>
<protein>
    <submittedName>
        <fullName evidence="1">Uncharacterized protein</fullName>
    </submittedName>
</protein>
<evidence type="ECO:0000313" key="2">
    <source>
        <dbReference type="Proteomes" id="UP000615026"/>
    </source>
</evidence>
<dbReference type="EMBL" id="JADEXP010000195">
    <property type="protein sequence ID" value="MBE9068724.1"/>
    <property type="molecule type" value="Genomic_DNA"/>
</dbReference>
<organism evidence="1 2">
    <name type="scientific">Leptolyngbya cf. ectocarpi LEGE 11479</name>
    <dbReference type="NCBI Taxonomy" id="1828722"/>
    <lineage>
        <taxon>Bacteria</taxon>
        <taxon>Bacillati</taxon>
        <taxon>Cyanobacteriota</taxon>
        <taxon>Cyanophyceae</taxon>
        <taxon>Leptolyngbyales</taxon>
        <taxon>Leptolyngbyaceae</taxon>
        <taxon>Leptolyngbya group</taxon>
        <taxon>Leptolyngbya</taxon>
    </lineage>
</organism>
<proteinExistence type="predicted"/>
<comment type="caution">
    <text evidence="1">The sequence shown here is derived from an EMBL/GenBank/DDBJ whole genome shotgun (WGS) entry which is preliminary data.</text>
</comment>
<sequence>MDRVATALAQSFAIPIPHLGDRFNFGIGHVDYDLLDVELNAELAARQDFNLQVDELTGQLVLENGQRIDFIVGEDVTFTVPDNIGNSLSISAVLDLDADFTNRSMFNYDVDASLEALSLEGRVGIPWTPIQTDFSLGPVVDRNYDILDGNTPPLYDRTFELAGINQQTVSFDVPAVV</sequence>
<dbReference type="AlphaFoldDB" id="A0A929FB54"/>
<name>A0A929FB54_LEPEC</name>
<dbReference type="Proteomes" id="UP000615026">
    <property type="component" value="Unassembled WGS sequence"/>
</dbReference>
<evidence type="ECO:0000313" key="1">
    <source>
        <dbReference type="EMBL" id="MBE9068724.1"/>
    </source>
</evidence>